<dbReference type="Gene3D" id="3.40.190.10">
    <property type="entry name" value="Periplasmic binding protein-like II"/>
    <property type="match status" value="2"/>
</dbReference>
<evidence type="ECO:0000313" key="12">
    <source>
        <dbReference type="Proteomes" id="UP000033187"/>
    </source>
</evidence>
<feature type="modified residue" description="S-(dipyrrolylmethanemethyl)cysteine" evidence="8">
    <location>
        <position position="243"/>
    </location>
</feature>
<evidence type="ECO:0000256" key="3">
    <source>
        <dbReference type="ARBA" id="ARBA00005638"/>
    </source>
</evidence>
<dbReference type="GO" id="GO:0005737">
    <property type="term" value="C:cytoplasm"/>
    <property type="evidence" value="ECO:0007669"/>
    <property type="project" value="UniProtKB-UniRule"/>
</dbReference>
<dbReference type="UniPathway" id="UPA00251">
    <property type="reaction ID" value="UER00319"/>
</dbReference>
<dbReference type="KEGG" id="fil:BN1229_v1_1177"/>
<comment type="cofactor">
    <cofactor evidence="8">
        <name>dipyrromethane</name>
        <dbReference type="ChEBI" id="CHEBI:60342"/>
    </cofactor>
    <text evidence="8">Binds 1 dipyrromethane group covalently.</text>
</comment>
<dbReference type="AlphaFoldDB" id="A0A0D6JDD9"/>
<dbReference type="PRINTS" id="PR00151">
    <property type="entry name" value="PORPHBDMNASE"/>
</dbReference>
<evidence type="ECO:0000259" key="9">
    <source>
        <dbReference type="Pfam" id="PF01379"/>
    </source>
</evidence>
<evidence type="ECO:0000256" key="5">
    <source>
        <dbReference type="ARBA" id="ARBA00022679"/>
    </source>
</evidence>
<dbReference type="InterPro" id="IPR022419">
    <property type="entry name" value="Porphobilin_deaminase_cofac_BS"/>
</dbReference>
<evidence type="ECO:0000256" key="7">
    <source>
        <dbReference type="ARBA" id="ARBA00048169"/>
    </source>
</evidence>
<comment type="miscellaneous">
    <text evidence="8">The porphobilinogen subunits are added to the dipyrromethane group.</text>
</comment>
<comment type="similarity">
    <text evidence="3 8">Belongs to the HMBS family.</text>
</comment>
<dbReference type="InterPro" id="IPR036803">
    <property type="entry name" value="Porphobilinogen_deaminase_C_sf"/>
</dbReference>
<dbReference type="OrthoDB" id="9810298at2"/>
<dbReference type="PIRSF" id="PIRSF001438">
    <property type="entry name" value="4pyrrol_synth_OHMeBilane_synth"/>
    <property type="match status" value="1"/>
</dbReference>
<evidence type="ECO:0000256" key="6">
    <source>
        <dbReference type="ARBA" id="ARBA00023244"/>
    </source>
</evidence>
<evidence type="ECO:0000256" key="4">
    <source>
        <dbReference type="ARBA" id="ARBA00011245"/>
    </source>
</evidence>
<sequence>MQQKTIKIGTRGSPLALAQAHEVRARLMAAHGLAEDQFAIVVIKTSGDQVVGSLADVGGKGLFTKEIEEALLGEEIDLAVHSMKDMATTLPAGLTISAMLPREDVRDAFISLAYPSLDAVPAGGRIGTSSLRRQAQVKLRRPDLEVIGFRGNVQTRLKKLADGVADATFLACAGLRRLGLTDQITASIETDVMLPAVAQAAIGIEIRAGDEDNNALTGVLNDERTALCVTAERAFLRILDGSCRTPIAGLAEFDGDVLRLRGQILSPDGAREFSTVKSGSPASAIRLGEDAARELLDRAGPGFLSSSPASAT</sequence>
<dbReference type="SUPFAM" id="SSF53850">
    <property type="entry name" value="Periplasmic binding protein-like II"/>
    <property type="match status" value="1"/>
</dbReference>
<dbReference type="RefSeq" id="WP_046477289.1">
    <property type="nucleotide sequence ID" value="NZ_LN829118.1"/>
</dbReference>
<name>A0A0D6JDD9_9HYPH</name>
<evidence type="ECO:0000256" key="8">
    <source>
        <dbReference type="HAMAP-Rule" id="MF_00260"/>
    </source>
</evidence>
<dbReference type="KEGG" id="fiy:BN1229_v1_1176"/>
<accession>A0A0D6JDD9</accession>
<evidence type="ECO:0000256" key="1">
    <source>
        <dbReference type="ARBA" id="ARBA00002869"/>
    </source>
</evidence>
<feature type="domain" description="Porphobilinogen deaminase C-terminal" evidence="10">
    <location>
        <begin position="226"/>
        <end position="296"/>
    </location>
</feature>
<dbReference type="Pfam" id="PF03900">
    <property type="entry name" value="Porphobil_deamC"/>
    <property type="match status" value="1"/>
</dbReference>
<comment type="subunit">
    <text evidence="4 8">Monomer.</text>
</comment>
<dbReference type="PANTHER" id="PTHR11557:SF0">
    <property type="entry name" value="PORPHOBILINOGEN DEAMINASE"/>
    <property type="match status" value="1"/>
</dbReference>
<evidence type="ECO:0000313" key="11">
    <source>
        <dbReference type="EMBL" id="CPR17267.1"/>
    </source>
</evidence>
<dbReference type="GO" id="GO:0004418">
    <property type="term" value="F:hydroxymethylbilane synthase activity"/>
    <property type="evidence" value="ECO:0007669"/>
    <property type="project" value="UniProtKB-UniRule"/>
</dbReference>
<comment type="catalytic activity">
    <reaction evidence="7 8">
        <text>4 porphobilinogen + H2O = hydroxymethylbilane + 4 NH4(+)</text>
        <dbReference type="Rhea" id="RHEA:13185"/>
        <dbReference type="ChEBI" id="CHEBI:15377"/>
        <dbReference type="ChEBI" id="CHEBI:28938"/>
        <dbReference type="ChEBI" id="CHEBI:57845"/>
        <dbReference type="ChEBI" id="CHEBI:58126"/>
        <dbReference type="EC" id="2.5.1.61"/>
    </reaction>
</comment>
<proteinExistence type="inferred from homology"/>
<gene>
    <name evidence="8 11" type="primary">hemC</name>
    <name evidence="11" type="ORF">YBN1229_v1_1176</name>
</gene>
<keyword evidence="12" id="KW-1185">Reference proteome</keyword>
<reference evidence="12" key="1">
    <citation type="submission" date="2015-02" db="EMBL/GenBank/DDBJ databases">
        <authorList>
            <person name="Chooi Y.-H."/>
        </authorList>
    </citation>
    <scope>NUCLEOTIDE SEQUENCE [LARGE SCALE GENOMIC DNA]</scope>
    <source>
        <strain evidence="12">strain Y</strain>
    </source>
</reference>
<dbReference type="Gene3D" id="3.30.160.40">
    <property type="entry name" value="Porphobilinogen deaminase, C-terminal domain"/>
    <property type="match status" value="1"/>
</dbReference>
<dbReference type="EC" id="2.5.1.61" evidence="8"/>
<dbReference type="InterPro" id="IPR000860">
    <property type="entry name" value="HemC"/>
</dbReference>
<dbReference type="GO" id="GO:0006782">
    <property type="term" value="P:protoporphyrinogen IX biosynthetic process"/>
    <property type="evidence" value="ECO:0007669"/>
    <property type="project" value="UniProtKB-UniRule"/>
</dbReference>
<dbReference type="Proteomes" id="UP000033187">
    <property type="component" value="Chromosome 1"/>
</dbReference>
<protein>
    <recommendedName>
        <fullName evidence="8">Porphobilinogen deaminase</fullName>
        <shortName evidence="8">PBG</shortName>
        <ecNumber evidence="8">2.5.1.61</ecNumber>
    </recommendedName>
    <alternativeName>
        <fullName evidence="8">Hydroxymethylbilane synthase</fullName>
        <shortName evidence="8">HMBS</shortName>
    </alternativeName>
    <alternativeName>
        <fullName evidence="8">Pre-uroporphyrinogen synthase</fullName>
    </alternativeName>
</protein>
<organism evidence="11 12">
    <name type="scientific">Candidatus Filomicrobium marinum</name>
    <dbReference type="NCBI Taxonomy" id="1608628"/>
    <lineage>
        <taxon>Bacteria</taxon>
        <taxon>Pseudomonadati</taxon>
        <taxon>Pseudomonadota</taxon>
        <taxon>Alphaproteobacteria</taxon>
        <taxon>Hyphomicrobiales</taxon>
        <taxon>Hyphomicrobiaceae</taxon>
        <taxon>Filomicrobium</taxon>
    </lineage>
</organism>
<keyword evidence="6 8" id="KW-0627">Porphyrin biosynthesis</keyword>
<comment type="function">
    <text evidence="1 8">Tetrapolymerization of the monopyrrole PBG into the hydroxymethylbilane pre-uroporphyrinogen in several discrete steps.</text>
</comment>
<comment type="pathway">
    <text evidence="2">Porphyrin-containing compound metabolism; protoporphyrin-IX biosynthesis; coproporphyrinogen-III from 5-aminolevulinate: step 2/4.</text>
</comment>
<dbReference type="InterPro" id="IPR022418">
    <property type="entry name" value="Porphobilinogen_deaminase_C"/>
</dbReference>
<dbReference type="FunFam" id="3.40.190.10:FF:000005">
    <property type="entry name" value="Porphobilinogen deaminase"/>
    <property type="match status" value="1"/>
</dbReference>
<dbReference type="PROSITE" id="PS00533">
    <property type="entry name" value="PORPHOBILINOGEN_DEAM"/>
    <property type="match status" value="1"/>
</dbReference>
<dbReference type="Pfam" id="PF01379">
    <property type="entry name" value="Porphobil_deam"/>
    <property type="match status" value="1"/>
</dbReference>
<dbReference type="InterPro" id="IPR022417">
    <property type="entry name" value="Porphobilin_deaminase_N"/>
</dbReference>
<dbReference type="SUPFAM" id="SSF54782">
    <property type="entry name" value="Porphobilinogen deaminase (hydroxymethylbilane synthase), C-terminal domain"/>
    <property type="match status" value="1"/>
</dbReference>
<feature type="domain" description="Porphobilinogen deaminase N-terminal" evidence="9">
    <location>
        <begin position="6"/>
        <end position="212"/>
    </location>
</feature>
<dbReference type="HAMAP" id="MF_00260">
    <property type="entry name" value="Porphobil_deam"/>
    <property type="match status" value="1"/>
</dbReference>
<dbReference type="NCBIfam" id="TIGR00212">
    <property type="entry name" value="hemC"/>
    <property type="match status" value="1"/>
</dbReference>
<keyword evidence="5 8" id="KW-0808">Transferase</keyword>
<evidence type="ECO:0000256" key="2">
    <source>
        <dbReference type="ARBA" id="ARBA00004735"/>
    </source>
</evidence>
<evidence type="ECO:0000259" key="10">
    <source>
        <dbReference type="Pfam" id="PF03900"/>
    </source>
</evidence>
<dbReference type="EMBL" id="LN829119">
    <property type="protein sequence ID" value="CPR17267.1"/>
    <property type="molecule type" value="Genomic_DNA"/>
</dbReference>
<dbReference type="PANTHER" id="PTHR11557">
    <property type="entry name" value="PORPHOBILINOGEN DEAMINASE"/>
    <property type="match status" value="1"/>
</dbReference>